<reference evidence="10" key="1">
    <citation type="submission" date="2014-02" db="EMBL/GenBank/DDBJ databases">
        <authorList>
            <person name="Genoscope - CEA"/>
        </authorList>
    </citation>
    <scope>NUCLEOTIDE SEQUENCE</scope>
    <source>
        <strain evidence="10">LS3</strain>
    </source>
</reference>
<dbReference type="Gene3D" id="1.10.357.110">
    <property type="entry name" value="Vacuolar protein sorting-associated protein 53, C-terminus"/>
    <property type="match status" value="1"/>
</dbReference>
<feature type="compositionally biased region" description="Polar residues" evidence="7">
    <location>
        <begin position="709"/>
        <end position="730"/>
    </location>
</feature>
<comment type="subcellular location">
    <subcellularLocation>
        <location evidence="2">Endosome membrane</location>
        <topology evidence="2">Peripheral membrane protein</topology>
    </subcellularLocation>
    <subcellularLocation>
        <location evidence="1">Golgi apparatus</location>
        <location evidence="1">trans-Golgi network membrane</location>
        <topology evidence="1">Peripheral membrane protein</topology>
    </subcellularLocation>
</comment>
<dbReference type="PANTHER" id="PTHR12820">
    <property type="entry name" value="VACUOLAR SORTING PROTEIN 53"/>
    <property type="match status" value="1"/>
</dbReference>
<dbReference type="GO" id="GO:0042147">
    <property type="term" value="P:retrograde transport, endosome to Golgi"/>
    <property type="evidence" value="ECO:0007669"/>
    <property type="project" value="InterPro"/>
</dbReference>
<dbReference type="InterPro" id="IPR038260">
    <property type="entry name" value="Vps53_C_sf"/>
</dbReference>
<proteinExistence type="inferred from homology"/>
<dbReference type="PhylomeDB" id="A0A060TDI3"/>
<organism evidence="10">
    <name type="scientific">Blastobotrys adeninivorans</name>
    <name type="common">Yeast</name>
    <name type="synonym">Arxula adeninivorans</name>
    <dbReference type="NCBI Taxonomy" id="409370"/>
    <lineage>
        <taxon>Eukaryota</taxon>
        <taxon>Fungi</taxon>
        <taxon>Dikarya</taxon>
        <taxon>Ascomycota</taxon>
        <taxon>Saccharomycotina</taxon>
        <taxon>Dipodascomycetes</taxon>
        <taxon>Dipodascales</taxon>
        <taxon>Trichomonascaceae</taxon>
        <taxon>Blastobotrys</taxon>
    </lineage>
</organism>
<dbReference type="EMBL" id="HG937694">
    <property type="protein sequence ID" value="CDP37241.1"/>
    <property type="molecule type" value="Genomic_DNA"/>
</dbReference>
<evidence type="ECO:0000259" key="9">
    <source>
        <dbReference type="Pfam" id="PF16854"/>
    </source>
</evidence>
<feature type="domain" description="Vps53 N-terminal" evidence="8">
    <location>
        <begin position="8"/>
        <end position="363"/>
    </location>
</feature>
<protein>
    <submittedName>
        <fullName evidence="10">ARAD1D07018p</fullName>
    </submittedName>
</protein>
<name>A0A060TDI3_BLAAD</name>
<evidence type="ECO:0000256" key="6">
    <source>
        <dbReference type="ARBA" id="ARBA00023136"/>
    </source>
</evidence>
<evidence type="ECO:0000256" key="2">
    <source>
        <dbReference type="ARBA" id="ARBA00004481"/>
    </source>
</evidence>
<evidence type="ECO:0000256" key="4">
    <source>
        <dbReference type="ARBA" id="ARBA00022753"/>
    </source>
</evidence>
<feature type="compositionally biased region" description="Basic and acidic residues" evidence="7">
    <location>
        <begin position="787"/>
        <end position="796"/>
    </location>
</feature>
<dbReference type="PANTHER" id="PTHR12820:SF0">
    <property type="entry name" value="VACUOLAR PROTEIN SORTING-ASSOCIATED PROTEIN 53 HOMOLOG"/>
    <property type="match status" value="1"/>
</dbReference>
<accession>A0A060TDI3</accession>
<evidence type="ECO:0000256" key="7">
    <source>
        <dbReference type="SAM" id="MobiDB-lite"/>
    </source>
</evidence>
<feature type="domain" description="Vps53 C-terminal" evidence="9">
    <location>
        <begin position="586"/>
        <end position="675"/>
    </location>
</feature>
<evidence type="ECO:0000259" key="8">
    <source>
        <dbReference type="Pfam" id="PF04100"/>
    </source>
</evidence>
<feature type="region of interest" description="Disordered" evidence="7">
    <location>
        <begin position="360"/>
        <end position="380"/>
    </location>
</feature>
<dbReference type="InterPro" id="IPR039766">
    <property type="entry name" value="Vps53"/>
</dbReference>
<feature type="compositionally biased region" description="Polar residues" evidence="7">
    <location>
        <begin position="371"/>
        <end position="380"/>
    </location>
</feature>
<evidence type="ECO:0000313" key="10">
    <source>
        <dbReference type="EMBL" id="CDP37241.1"/>
    </source>
</evidence>
<dbReference type="GO" id="GO:0000938">
    <property type="term" value="C:GARP complex"/>
    <property type="evidence" value="ECO:0007669"/>
    <property type="project" value="InterPro"/>
</dbReference>
<evidence type="ECO:0000256" key="5">
    <source>
        <dbReference type="ARBA" id="ARBA00023034"/>
    </source>
</evidence>
<dbReference type="InterPro" id="IPR007234">
    <property type="entry name" value="Vps53_N"/>
</dbReference>
<dbReference type="AlphaFoldDB" id="A0A060TDI3"/>
<feature type="region of interest" description="Disordered" evidence="7">
    <location>
        <begin position="707"/>
        <end position="737"/>
    </location>
</feature>
<comment type="similarity">
    <text evidence="3">Belongs to the VPS53 family.</text>
</comment>
<evidence type="ECO:0000256" key="1">
    <source>
        <dbReference type="ARBA" id="ARBA00004150"/>
    </source>
</evidence>
<dbReference type="InterPro" id="IPR031745">
    <property type="entry name" value="Vps53_C"/>
</dbReference>
<keyword evidence="5" id="KW-0333">Golgi apparatus</keyword>
<keyword evidence="6" id="KW-0472">Membrane</keyword>
<keyword evidence="4" id="KW-0967">Endosome</keyword>
<dbReference type="Pfam" id="PF16854">
    <property type="entry name" value="VPS53_C"/>
    <property type="match status" value="1"/>
</dbReference>
<dbReference type="GO" id="GO:0005829">
    <property type="term" value="C:cytosol"/>
    <property type="evidence" value="ECO:0007669"/>
    <property type="project" value="GOC"/>
</dbReference>
<gene>
    <name evidence="10" type="ORF">GNLVRS02_ARAD1D07018g</name>
</gene>
<dbReference type="GO" id="GO:0010008">
    <property type="term" value="C:endosome membrane"/>
    <property type="evidence" value="ECO:0007669"/>
    <property type="project" value="UniProtKB-SubCell"/>
</dbReference>
<feature type="region of interest" description="Disordered" evidence="7">
    <location>
        <begin position="773"/>
        <end position="796"/>
    </location>
</feature>
<dbReference type="Pfam" id="PF04100">
    <property type="entry name" value="Vps53_N"/>
    <property type="match status" value="1"/>
</dbReference>
<reference evidence="10" key="2">
    <citation type="submission" date="2014-06" db="EMBL/GenBank/DDBJ databases">
        <title>The complete genome of Blastobotrys (Arxula) adeninivorans LS3 - a yeast of biotechnological interest.</title>
        <authorList>
            <person name="Kunze G."/>
            <person name="Gaillardin C."/>
            <person name="Czernicka M."/>
            <person name="Durrens P."/>
            <person name="Martin T."/>
            <person name="Boer E."/>
            <person name="Gabaldon T."/>
            <person name="Cruz J."/>
            <person name="Talla E."/>
            <person name="Marck C."/>
            <person name="Goffeau A."/>
            <person name="Barbe V."/>
            <person name="Baret P."/>
            <person name="Baronian K."/>
            <person name="Beier S."/>
            <person name="Bleykasten C."/>
            <person name="Bode R."/>
            <person name="Casaregola S."/>
            <person name="Despons L."/>
            <person name="Fairhead C."/>
            <person name="Giersberg M."/>
            <person name="Gierski P."/>
            <person name="Hahnel U."/>
            <person name="Hartmann A."/>
            <person name="Jankowska D."/>
            <person name="Jubin C."/>
            <person name="Jung P."/>
            <person name="Lafontaine I."/>
            <person name="Leh-Louis V."/>
            <person name="Lemaire M."/>
            <person name="Marcet-Houben M."/>
            <person name="Mascher M."/>
            <person name="Morel G."/>
            <person name="Richard G.-F."/>
            <person name="Riechen J."/>
            <person name="Sacerdot C."/>
            <person name="Sarkar A."/>
            <person name="Savel G."/>
            <person name="Schacherer J."/>
            <person name="Sherman D."/>
            <person name="Straub M.-L."/>
            <person name="Stein N."/>
            <person name="Thierry A."/>
            <person name="Trautwein-Schult A."/>
            <person name="Westhof E."/>
            <person name="Worch S."/>
            <person name="Dujon B."/>
            <person name="Souciet J.-L."/>
            <person name="Wincker P."/>
            <person name="Scholz U."/>
            <person name="Neuveglise N."/>
        </authorList>
    </citation>
    <scope>NUCLEOTIDE SEQUENCE</scope>
    <source>
        <strain evidence="10">LS3</strain>
    </source>
</reference>
<evidence type="ECO:0000256" key="3">
    <source>
        <dbReference type="ARBA" id="ARBA00008628"/>
    </source>
</evidence>
<sequence>MTTLNDQDYSPIDHLNQIFGPSSSTLTKLSEVTDNVQLYSASLDRELAKSVRLSDEERSALERIDDLPKDFDYLVEKIQQLKTQSGEAEQAITAMTADIKRLDRTKANLVYSVTVLKRLQMLITAYDQLEGLARSRQYKELSRTLPAVLELMTHFRSFRSVSQIAALSRQVSNIQTTIAEQIMSDFATVIEGKQRNEELGATLADACTVLDSLDGNYRDQLITWYCNVQLREYGNIFKVNDEAGSLDNISRRYAYIKRLLKRHSDDLARYFSPEWNVTEELCNAVCQTTRQDLQTLLRQSGRNINVQLLLQALEETLEFENYLDKKFKSPGKYQKKISLAFQPHLNLWVEHQDKQLSSKFTQFKAPPPPGGNNSEDQTEPTVLPSSADLFVIYRQALTQTVKLSTGPPLLDLSNLFGKWLSIYCQQILRPVIPARVMTLDDIKSACMALNTADYCFTTVTQLEQRIVESIDEELKEKVDLEKEKNGFLEAISHAIALLVNKVQSGCENAWREMVNTNWGKLETVGDQSTYVSELTRAVESESKTILEHIQKGLYVRMFADKVVEAVSGDFLQRIAYCRPISEVAAEQMLLDLYVLKSSFMKLPLLAPPPEGDDHPREVSPAYTRHVTNALSRVETILKVILTQLEPAEGIVQTYFYVVGDRSSTNFIKILELKGVSKNEQTRLVELFNSHLKAHTDLVDESPILRNLRIGNQNGPSGHSRTPSNQGSPTPSFFEPPKVLGGSLLSKEGFERFTHHPDAPVNKLNENFKSIGRLFRRDGSGHSSPLGRLRDRDRDRD</sequence>